<accession>K2PXF8</accession>
<dbReference type="AlphaFoldDB" id="K2PXF8"/>
<feature type="binding site" evidence="3">
    <location>
        <begin position="140"/>
        <end position="142"/>
    </location>
    <ligand>
        <name>substrate</name>
    </ligand>
</feature>
<dbReference type="EMBL" id="AMSG01000003">
    <property type="protein sequence ID" value="EKF56154.1"/>
    <property type="molecule type" value="Genomic_DNA"/>
</dbReference>
<protein>
    <recommendedName>
        <fullName evidence="3">Fumarate hydratase class II</fullName>
        <shortName evidence="3">Fumarase C</shortName>
        <ecNumber evidence="3">4.2.1.2</ecNumber>
    </recommendedName>
    <alternativeName>
        <fullName evidence="3">Aerobic fumarase</fullName>
    </alternativeName>
    <alternativeName>
        <fullName evidence="3">Iron-independent fumarase</fullName>
    </alternativeName>
</protein>
<dbReference type="PRINTS" id="PR00149">
    <property type="entry name" value="FUMRATELYASE"/>
</dbReference>
<dbReference type="RefSeq" id="WP_008990750.1">
    <property type="nucleotide sequence ID" value="NZ_AMSG01000003.1"/>
</dbReference>
<dbReference type="InterPro" id="IPR000362">
    <property type="entry name" value="Fumarate_lyase_fam"/>
</dbReference>
<evidence type="ECO:0000313" key="6">
    <source>
        <dbReference type="EMBL" id="EKF56154.1"/>
    </source>
</evidence>
<dbReference type="NCBIfam" id="TIGR00979">
    <property type="entry name" value="fumC_II"/>
    <property type="match status" value="1"/>
</dbReference>
<dbReference type="GO" id="GO:0006106">
    <property type="term" value="P:fumarate metabolic process"/>
    <property type="evidence" value="ECO:0007669"/>
    <property type="project" value="InterPro"/>
</dbReference>
<keyword evidence="2 3" id="KW-0456">Lyase</keyword>
<evidence type="ECO:0000313" key="7">
    <source>
        <dbReference type="Proteomes" id="UP000007364"/>
    </source>
</evidence>
<dbReference type="eggNOG" id="COG0114">
    <property type="taxonomic scope" value="Bacteria"/>
</dbReference>
<dbReference type="PROSITE" id="PS00163">
    <property type="entry name" value="FUMARATE_LYASES"/>
    <property type="match status" value="1"/>
</dbReference>
<comment type="pathway">
    <text evidence="3">Carbohydrate metabolism; tricarboxylic acid cycle; (S)-malate from fumarate: step 1/1.</text>
</comment>
<dbReference type="GO" id="GO:0005737">
    <property type="term" value="C:cytoplasm"/>
    <property type="evidence" value="ECO:0007669"/>
    <property type="project" value="UniProtKB-SubCell"/>
</dbReference>
<dbReference type="GO" id="GO:0006108">
    <property type="term" value="P:malate metabolic process"/>
    <property type="evidence" value="ECO:0007669"/>
    <property type="project" value="TreeGrafter"/>
</dbReference>
<feature type="binding site" evidence="3">
    <location>
        <begin position="98"/>
        <end position="100"/>
    </location>
    <ligand>
        <name>substrate</name>
    </ligand>
</feature>
<feature type="domain" description="Fumarase C C-terminal" evidence="5">
    <location>
        <begin position="409"/>
        <end position="461"/>
    </location>
</feature>
<reference evidence="6 7" key="1">
    <citation type="journal article" date="2012" name="J. Bacteriol.">
        <title>Genome Sequence of Galbibacter marinum Type Strain ck-I2-15.</title>
        <authorList>
            <person name="Lai Q."/>
            <person name="Li C."/>
            <person name="Shao Z."/>
        </authorList>
    </citation>
    <scope>NUCLEOTIDE SEQUENCE [LARGE SCALE GENOMIC DNA]</scope>
    <source>
        <strain evidence="7">ck-I2-15</strain>
    </source>
</reference>
<evidence type="ECO:0000256" key="2">
    <source>
        <dbReference type="ARBA" id="ARBA00023239"/>
    </source>
</evidence>
<dbReference type="InterPro" id="IPR024083">
    <property type="entry name" value="Fumarase/histidase_N"/>
</dbReference>
<dbReference type="STRING" id="555500.I215_04385"/>
<dbReference type="PATRIC" id="fig|555500.3.peg.908"/>
<organism evidence="6 7">
    <name type="scientific">Galbibacter marinus</name>
    <dbReference type="NCBI Taxonomy" id="555500"/>
    <lineage>
        <taxon>Bacteria</taxon>
        <taxon>Pseudomonadati</taxon>
        <taxon>Bacteroidota</taxon>
        <taxon>Flavobacteriia</taxon>
        <taxon>Flavobacteriales</taxon>
        <taxon>Flavobacteriaceae</taxon>
        <taxon>Galbibacter</taxon>
    </lineage>
</organism>
<comment type="subunit">
    <text evidence="3">Homotetramer.</text>
</comment>
<keyword evidence="3" id="KW-0963">Cytoplasm</keyword>
<keyword evidence="3" id="KW-0816">Tricarboxylic acid cycle</keyword>
<dbReference type="InterPro" id="IPR008948">
    <property type="entry name" value="L-Aspartase-like"/>
</dbReference>
<dbReference type="PANTHER" id="PTHR11444:SF1">
    <property type="entry name" value="FUMARATE HYDRATASE, MITOCHONDRIAL"/>
    <property type="match status" value="1"/>
</dbReference>
<sequence length="465" mass="50594">MEYRIEKDTMGEVQVPSDKLWGAQTERSRNNFRIGPSASMPLEIVYGFAYLKKAAAYTNCELGVLPIEKRDLIAQVCDEILEGKHDQQFPLVIWQTGSGTQSNMNVNEVIANRAHQIAGKVIGEGEKTIQPNDDVNKSQSSNDTFPTGMHIAAYKMIVEVTIPGVTKLRDTLKKKSEAYKNVVKIGRTHLMDATPLTLGQEFSGYVSQLDHGLHALNNTLDHLSELALGGTAVGTGLNTPKGYAKRVAEFIAKFTEHPFKTADNKFEALAAHDAFVETHGALKQLAVSLNKIANDIRLMASGPRSGIGELIIPANEPGSSIMPGKVNPTQCEAITMVCAQVIGNDVAITVGGTQGHYELNVFKPLMAANLLESARLLGDACESFDEHCAQGIEPNNKRIEELVNNSLMLVTALNTKIGYYKAAEIANKAHEEGTTLKEAAIALNHLTAEEFDQWVKPEEMVGGLK</sequence>
<evidence type="ECO:0000256" key="1">
    <source>
        <dbReference type="ARBA" id="ARBA00009084"/>
    </source>
</evidence>
<dbReference type="OrthoDB" id="9802809at2"/>
<comment type="miscellaneous">
    <text evidence="3">There are 2 substrate-binding sites: the catalytic A site, and the non-catalytic B site that may play a role in the transfer of substrate or product between the active site and the solvent. Alternatively, the B site may bind allosteric effectors.</text>
</comment>
<feature type="binding site" evidence="3">
    <location>
        <position position="188"/>
    </location>
    <ligand>
        <name>substrate</name>
    </ligand>
</feature>
<dbReference type="SUPFAM" id="SSF48557">
    <property type="entry name" value="L-aspartase-like"/>
    <property type="match status" value="1"/>
</dbReference>
<proteinExistence type="inferred from homology"/>
<feature type="site" description="Important for catalytic activity" evidence="3">
    <location>
        <position position="332"/>
    </location>
</feature>
<gene>
    <name evidence="3" type="primary">fumC</name>
    <name evidence="6" type="ORF">I215_04385</name>
</gene>
<dbReference type="HAMAP" id="MF_00743">
    <property type="entry name" value="FumaraseC"/>
    <property type="match status" value="1"/>
</dbReference>
<dbReference type="FunFam" id="1.10.40.30:FF:000002">
    <property type="entry name" value="Fumarate hydratase class II"/>
    <property type="match status" value="1"/>
</dbReference>
<dbReference type="Gene3D" id="1.20.200.10">
    <property type="entry name" value="Fumarase/aspartase (Central domain)"/>
    <property type="match status" value="1"/>
</dbReference>
<comment type="caution">
    <text evidence="6">The sequence shown here is derived from an EMBL/GenBank/DDBJ whole genome shotgun (WGS) entry which is preliminary data.</text>
</comment>
<dbReference type="Gene3D" id="1.10.40.30">
    <property type="entry name" value="Fumarase/aspartase (C-terminal domain)"/>
    <property type="match status" value="1"/>
</dbReference>
<dbReference type="Pfam" id="PF00206">
    <property type="entry name" value="Lyase_1"/>
    <property type="match status" value="1"/>
</dbReference>
<dbReference type="InterPro" id="IPR018951">
    <property type="entry name" value="Fumarase_C_C"/>
</dbReference>
<comment type="similarity">
    <text evidence="1 3">Belongs to the class-II fumarase/aspartase family. Fumarase subfamily.</text>
</comment>
<dbReference type="Gene3D" id="1.10.275.10">
    <property type="entry name" value="Fumarase/aspartase (N-terminal domain)"/>
    <property type="match status" value="1"/>
</dbReference>
<comment type="caution">
    <text evidence="3">Lacks conserved residue(s) required for the propagation of feature annotation.</text>
</comment>
<dbReference type="PANTHER" id="PTHR11444">
    <property type="entry name" value="ASPARTATEAMMONIA/ARGININOSUCCINATE/ADENYLOSUCCINATE LYASE"/>
    <property type="match status" value="1"/>
</dbReference>
<feature type="active site" evidence="3">
    <location>
        <position position="319"/>
    </location>
</feature>
<feature type="domain" description="Fumarate lyase N-terminal" evidence="4">
    <location>
        <begin position="11"/>
        <end position="343"/>
    </location>
</feature>
<feature type="binding site" evidence="3">
    <location>
        <position position="320"/>
    </location>
    <ligand>
        <name>substrate</name>
    </ligand>
</feature>
<dbReference type="GO" id="GO:0004333">
    <property type="term" value="F:fumarate hydratase activity"/>
    <property type="evidence" value="ECO:0007669"/>
    <property type="project" value="UniProtKB-UniRule"/>
</dbReference>
<dbReference type="Pfam" id="PF10415">
    <property type="entry name" value="FumaraseC_C"/>
    <property type="match status" value="1"/>
</dbReference>
<dbReference type="InterPro" id="IPR022761">
    <property type="entry name" value="Fumarate_lyase_N"/>
</dbReference>
<dbReference type="GO" id="GO:0006099">
    <property type="term" value="P:tricarboxylic acid cycle"/>
    <property type="evidence" value="ECO:0007669"/>
    <property type="project" value="UniProtKB-UniRule"/>
</dbReference>
<comment type="function">
    <text evidence="3">Involved in the TCA cycle. Catalyzes the stereospecific interconversion of fumarate to L-malate.</text>
</comment>
<dbReference type="UniPathway" id="UPA00223">
    <property type="reaction ID" value="UER01007"/>
</dbReference>
<keyword evidence="7" id="KW-1185">Reference proteome</keyword>
<feature type="active site" description="Proton donor/acceptor" evidence="3">
    <location>
        <position position="189"/>
    </location>
</feature>
<dbReference type="Proteomes" id="UP000007364">
    <property type="component" value="Unassembled WGS sequence"/>
</dbReference>
<dbReference type="InterPro" id="IPR020557">
    <property type="entry name" value="Fumarate_lyase_CS"/>
</dbReference>
<dbReference type="FunFam" id="1.20.200.10:FF:000001">
    <property type="entry name" value="Fumarate hydratase, mitochondrial"/>
    <property type="match status" value="1"/>
</dbReference>
<dbReference type="EC" id="4.2.1.2" evidence="3"/>
<dbReference type="FunFam" id="1.10.275.10:FF:000001">
    <property type="entry name" value="Fumarate hydratase, mitochondrial"/>
    <property type="match status" value="1"/>
</dbReference>
<feature type="binding site" evidence="3">
    <location>
        <begin position="325"/>
        <end position="327"/>
    </location>
    <ligand>
        <name>substrate</name>
    </ligand>
</feature>
<dbReference type="InterPro" id="IPR005677">
    <property type="entry name" value="Fum_hydII"/>
</dbReference>
<dbReference type="NCBIfam" id="NF008909">
    <property type="entry name" value="PRK12273.1"/>
    <property type="match status" value="1"/>
</dbReference>
<evidence type="ECO:0000259" key="4">
    <source>
        <dbReference type="Pfam" id="PF00206"/>
    </source>
</evidence>
<name>K2PXF8_9FLAO</name>
<evidence type="ECO:0000259" key="5">
    <source>
        <dbReference type="Pfam" id="PF10415"/>
    </source>
</evidence>
<dbReference type="CDD" id="cd01362">
    <property type="entry name" value="Fumarase_classII"/>
    <property type="match status" value="1"/>
</dbReference>
<comment type="subcellular location">
    <subcellularLocation>
        <location evidence="3">Cytoplasm</location>
    </subcellularLocation>
</comment>
<evidence type="ECO:0000256" key="3">
    <source>
        <dbReference type="HAMAP-Rule" id="MF_00743"/>
    </source>
</evidence>
<comment type="catalytic activity">
    <reaction evidence="3">
        <text>(S)-malate = fumarate + H2O</text>
        <dbReference type="Rhea" id="RHEA:12460"/>
        <dbReference type="ChEBI" id="CHEBI:15377"/>
        <dbReference type="ChEBI" id="CHEBI:15589"/>
        <dbReference type="ChEBI" id="CHEBI:29806"/>
        <dbReference type="EC" id="4.2.1.2"/>
    </reaction>
</comment>